<dbReference type="GO" id="GO:0016020">
    <property type="term" value="C:membrane"/>
    <property type="evidence" value="ECO:0007669"/>
    <property type="project" value="InterPro"/>
</dbReference>
<keyword evidence="5" id="KW-0547">Nucleotide-binding</keyword>
<dbReference type="Pfam" id="PF02518">
    <property type="entry name" value="HATPase_c"/>
    <property type="match status" value="1"/>
</dbReference>
<evidence type="ECO:0000313" key="13">
    <source>
        <dbReference type="Proteomes" id="UP000569914"/>
    </source>
</evidence>
<dbReference type="InterPro" id="IPR011712">
    <property type="entry name" value="Sig_transdc_His_kin_sub3_dim/P"/>
</dbReference>
<gene>
    <name evidence="12" type="ORF">BKA15_002192</name>
</gene>
<keyword evidence="8" id="KW-0902">Two-component regulatory system</keyword>
<dbReference type="Gene3D" id="1.20.5.1930">
    <property type="match status" value="1"/>
</dbReference>
<evidence type="ECO:0000313" key="12">
    <source>
        <dbReference type="EMBL" id="NYE70863.1"/>
    </source>
</evidence>
<dbReference type="PANTHER" id="PTHR24421">
    <property type="entry name" value="NITRATE/NITRITE SENSOR PROTEIN NARX-RELATED"/>
    <property type="match status" value="1"/>
</dbReference>
<keyword evidence="9" id="KW-1133">Transmembrane helix</keyword>
<feature type="transmembrane region" description="Helical" evidence="9">
    <location>
        <begin position="162"/>
        <end position="180"/>
    </location>
</feature>
<dbReference type="SUPFAM" id="SSF55874">
    <property type="entry name" value="ATPase domain of HSP90 chaperone/DNA topoisomerase II/histidine kinase"/>
    <property type="match status" value="1"/>
</dbReference>
<dbReference type="InterPro" id="IPR003594">
    <property type="entry name" value="HATPase_dom"/>
</dbReference>
<dbReference type="InterPro" id="IPR036890">
    <property type="entry name" value="HATPase_C_sf"/>
</dbReference>
<dbReference type="Pfam" id="PF07730">
    <property type="entry name" value="HisKA_3"/>
    <property type="match status" value="1"/>
</dbReference>
<evidence type="ECO:0000256" key="2">
    <source>
        <dbReference type="ARBA" id="ARBA00012438"/>
    </source>
</evidence>
<dbReference type="CDD" id="cd16917">
    <property type="entry name" value="HATPase_UhpB-NarQ-NarX-like"/>
    <property type="match status" value="1"/>
</dbReference>
<dbReference type="EC" id="2.7.13.3" evidence="2"/>
<protein>
    <recommendedName>
        <fullName evidence="2">histidine kinase</fullName>
        <ecNumber evidence="2">2.7.13.3</ecNumber>
    </recommendedName>
</protein>
<feature type="domain" description="Signal transduction histidine kinase subgroup 3 dimerisation and phosphoacceptor" evidence="11">
    <location>
        <begin position="206"/>
        <end position="271"/>
    </location>
</feature>
<accession>A0A7Y9I5W8</accession>
<evidence type="ECO:0000259" key="10">
    <source>
        <dbReference type="Pfam" id="PF02518"/>
    </source>
</evidence>
<evidence type="ECO:0000256" key="6">
    <source>
        <dbReference type="ARBA" id="ARBA00022777"/>
    </source>
</evidence>
<dbReference type="InterPro" id="IPR050482">
    <property type="entry name" value="Sensor_HK_TwoCompSys"/>
</dbReference>
<dbReference type="EMBL" id="JACCBU010000001">
    <property type="protein sequence ID" value="NYE70863.1"/>
    <property type="molecule type" value="Genomic_DNA"/>
</dbReference>
<comment type="catalytic activity">
    <reaction evidence="1">
        <text>ATP + protein L-histidine = ADP + protein N-phospho-L-histidine.</text>
        <dbReference type="EC" id="2.7.13.3"/>
    </reaction>
</comment>
<proteinExistence type="predicted"/>
<name>A0A7Y9I5W8_9ACTN</name>
<evidence type="ECO:0000256" key="5">
    <source>
        <dbReference type="ARBA" id="ARBA00022741"/>
    </source>
</evidence>
<feature type="domain" description="Histidine kinase/HSP90-like ATPase" evidence="10">
    <location>
        <begin position="314"/>
        <end position="401"/>
    </location>
</feature>
<sequence length="409" mass="43755">MVDKLRGAVGRYLHRVTAVRVPLATLTPDARPIVPRWPFPVFAAVLVLLNLPVYGFSLGYGLAAVPASVMLAAPVAVARYRPMLGWALGLIPLIVFLPVHRLLFPESLTPFPWLANQLAAHLPVIYLVALSAPRAICYPAVLITMVAGLSAIPQGFGYSAGVVIQGGVIWTLATVLAVVLGRTRLQRRDATIRIAEEQSQLRVLEERTRIARDLHDVVAHHMSLIAVQASTAPYRITAERPAEVDQEFRSIGAAARESLQELRQVLEVLRGATPPKPTLADLPKLVESTRAAGVPVRLILEPSPAAGPDLQYAAYRIVQEALSNVVRHAPGAAATIRVADDHSTTLTVEVINDPPATPAEPHPGGHGLTGMRERAISIGGTVQAGPTDDGGFRVLAELPLTVPIPKGRS</sequence>
<dbReference type="Proteomes" id="UP000569914">
    <property type="component" value="Unassembled WGS sequence"/>
</dbReference>
<evidence type="ECO:0000256" key="4">
    <source>
        <dbReference type="ARBA" id="ARBA00022679"/>
    </source>
</evidence>
<dbReference type="GO" id="GO:0005524">
    <property type="term" value="F:ATP binding"/>
    <property type="evidence" value="ECO:0007669"/>
    <property type="project" value="UniProtKB-KW"/>
</dbReference>
<dbReference type="GO" id="GO:0000155">
    <property type="term" value="F:phosphorelay sensor kinase activity"/>
    <property type="evidence" value="ECO:0007669"/>
    <property type="project" value="InterPro"/>
</dbReference>
<feature type="transmembrane region" description="Helical" evidence="9">
    <location>
        <begin position="37"/>
        <end position="54"/>
    </location>
</feature>
<dbReference type="PANTHER" id="PTHR24421:SF10">
    <property type="entry name" value="NITRATE_NITRITE SENSOR PROTEIN NARQ"/>
    <property type="match status" value="1"/>
</dbReference>
<keyword evidence="13" id="KW-1185">Reference proteome</keyword>
<feature type="transmembrane region" description="Helical" evidence="9">
    <location>
        <begin position="110"/>
        <end position="129"/>
    </location>
</feature>
<comment type="caution">
    <text evidence="12">The sequence shown here is derived from an EMBL/GenBank/DDBJ whole genome shotgun (WGS) entry which is preliminary data.</text>
</comment>
<evidence type="ECO:0000256" key="3">
    <source>
        <dbReference type="ARBA" id="ARBA00022553"/>
    </source>
</evidence>
<feature type="transmembrane region" description="Helical" evidence="9">
    <location>
        <begin position="136"/>
        <end position="156"/>
    </location>
</feature>
<keyword evidence="9" id="KW-0472">Membrane</keyword>
<reference evidence="12 13" key="1">
    <citation type="submission" date="2020-07" db="EMBL/GenBank/DDBJ databases">
        <title>Sequencing the genomes of 1000 actinobacteria strains.</title>
        <authorList>
            <person name="Klenk H.-P."/>
        </authorList>
    </citation>
    <scope>NUCLEOTIDE SEQUENCE [LARGE SCALE GENOMIC DNA]</scope>
    <source>
        <strain evidence="12 13">DSM 22083</strain>
    </source>
</reference>
<evidence type="ECO:0000256" key="9">
    <source>
        <dbReference type="SAM" id="Phobius"/>
    </source>
</evidence>
<organism evidence="12 13">
    <name type="scientific">Microlunatus parietis</name>
    <dbReference type="NCBI Taxonomy" id="682979"/>
    <lineage>
        <taxon>Bacteria</taxon>
        <taxon>Bacillati</taxon>
        <taxon>Actinomycetota</taxon>
        <taxon>Actinomycetes</taxon>
        <taxon>Propionibacteriales</taxon>
        <taxon>Propionibacteriaceae</taxon>
        <taxon>Microlunatus</taxon>
    </lineage>
</organism>
<evidence type="ECO:0000256" key="1">
    <source>
        <dbReference type="ARBA" id="ARBA00000085"/>
    </source>
</evidence>
<dbReference type="Gene3D" id="3.30.565.10">
    <property type="entry name" value="Histidine kinase-like ATPase, C-terminal domain"/>
    <property type="match status" value="1"/>
</dbReference>
<keyword evidence="4" id="KW-0808">Transferase</keyword>
<dbReference type="GO" id="GO:0046983">
    <property type="term" value="F:protein dimerization activity"/>
    <property type="evidence" value="ECO:0007669"/>
    <property type="project" value="InterPro"/>
</dbReference>
<keyword evidence="7" id="KW-0067">ATP-binding</keyword>
<keyword evidence="9" id="KW-0812">Transmembrane</keyword>
<keyword evidence="6 12" id="KW-0418">Kinase</keyword>
<feature type="transmembrane region" description="Helical" evidence="9">
    <location>
        <begin position="84"/>
        <end position="104"/>
    </location>
</feature>
<evidence type="ECO:0000256" key="8">
    <source>
        <dbReference type="ARBA" id="ARBA00023012"/>
    </source>
</evidence>
<dbReference type="RefSeq" id="WP_179750634.1">
    <property type="nucleotide sequence ID" value="NZ_JACCBU010000001.1"/>
</dbReference>
<evidence type="ECO:0000259" key="11">
    <source>
        <dbReference type="Pfam" id="PF07730"/>
    </source>
</evidence>
<keyword evidence="3" id="KW-0597">Phosphoprotein</keyword>
<evidence type="ECO:0000256" key="7">
    <source>
        <dbReference type="ARBA" id="ARBA00022840"/>
    </source>
</evidence>
<dbReference type="AlphaFoldDB" id="A0A7Y9I5W8"/>